<reference evidence="1" key="2">
    <citation type="submission" date="2021-02" db="EMBL/GenBank/DDBJ databases">
        <authorList>
            <person name="Kimball J.A."/>
            <person name="Haas M.W."/>
            <person name="Macchietto M."/>
            <person name="Kono T."/>
            <person name="Duquette J."/>
            <person name="Shao M."/>
        </authorList>
    </citation>
    <scope>NUCLEOTIDE SEQUENCE</scope>
    <source>
        <tissue evidence="1">Fresh leaf tissue</tissue>
    </source>
</reference>
<accession>A0A8J5RCJ8</accession>
<dbReference type="EMBL" id="JAAALK010000953">
    <property type="protein sequence ID" value="KAG8044002.1"/>
    <property type="molecule type" value="Genomic_DNA"/>
</dbReference>
<organism evidence="1 2">
    <name type="scientific">Zizania palustris</name>
    <name type="common">Northern wild rice</name>
    <dbReference type="NCBI Taxonomy" id="103762"/>
    <lineage>
        <taxon>Eukaryota</taxon>
        <taxon>Viridiplantae</taxon>
        <taxon>Streptophyta</taxon>
        <taxon>Embryophyta</taxon>
        <taxon>Tracheophyta</taxon>
        <taxon>Spermatophyta</taxon>
        <taxon>Magnoliopsida</taxon>
        <taxon>Liliopsida</taxon>
        <taxon>Poales</taxon>
        <taxon>Poaceae</taxon>
        <taxon>BOP clade</taxon>
        <taxon>Oryzoideae</taxon>
        <taxon>Oryzeae</taxon>
        <taxon>Zizaniinae</taxon>
        <taxon>Zizania</taxon>
    </lineage>
</organism>
<comment type="caution">
    <text evidence="1">The sequence shown here is derived from an EMBL/GenBank/DDBJ whole genome shotgun (WGS) entry which is preliminary data.</text>
</comment>
<keyword evidence="2" id="KW-1185">Reference proteome</keyword>
<dbReference type="Proteomes" id="UP000729402">
    <property type="component" value="Unassembled WGS sequence"/>
</dbReference>
<reference evidence="1" key="1">
    <citation type="journal article" date="2021" name="bioRxiv">
        <title>Whole Genome Assembly and Annotation of Northern Wild Rice, Zizania palustris L., Supports a Whole Genome Duplication in the Zizania Genus.</title>
        <authorList>
            <person name="Haas M."/>
            <person name="Kono T."/>
            <person name="Macchietto M."/>
            <person name="Millas R."/>
            <person name="McGilp L."/>
            <person name="Shao M."/>
            <person name="Duquette J."/>
            <person name="Hirsch C.N."/>
            <person name="Kimball J."/>
        </authorList>
    </citation>
    <scope>NUCLEOTIDE SEQUENCE</scope>
    <source>
        <tissue evidence="1">Fresh leaf tissue</tissue>
    </source>
</reference>
<proteinExistence type="predicted"/>
<evidence type="ECO:0000313" key="1">
    <source>
        <dbReference type="EMBL" id="KAG8044002.1"/>
    </source>
</evidence>
<dbReference type="AlphaFoldDB" id="A0A8J5RCJ8"/>
<evidence type="ECO:0000313" key="2">
    <source>
        <dbReference type="Proteomes" id="UP000729402"/>
    </source>
</evidence>
<protein>
    <submittedName>
        <fullName evidence="1">Uncharacterized protein</fullName>
    </submittedName>
</protein>
<gene>
    <name evidence="1" type="ORF">GUJ93_ZPchr0458g22267</name>
</gene>
<sequence length="195" mass="20862">MRAPPAVLARDLDSPPCGAELDGLVVATVWMHKDVLPVAFLRTSHLSSSVLFCTISSKRRRRRHTSPTMASSNLVAETAQMHAFSSSSSGETRWTMLNAHATTDPQYVSLSSHSPFAAAIASELPLPAAAPADCRPCRSSSLLACHPIRHPRFAPCCSLSALAAPSSLLPTHCRGLVDSPSQARCSTACRLWSMQ</sequence>
<name>A0A8J5RCJ8_ZIZPA</name>